<keyword evidence="2" id="KW-0238">DNA-binding</keyword>
<dbReference type="SUPFAM" id="SSF46785">
    <property type="entry name" value="Winged helix' DNA-binding domain"/>
    <property type="match status" value="1"/>
</dbReference>
<dbReference type="PANTHER" id="PTHR30154">
    <property type="entry name" value="LEUCINE-RESPONSIVE REGULATORY PROTEIN"/>
    <property type="match status" value="1"/>
</dbReference>
<organism evidence="5 6">
    <name type="scientific">Phytohabitans kaempferiae</name>
    <dbReference type="NCBI Taxonomy" id="1620943"/>
    <lineage>
        <taxon>Bacteria</taxon>
        <taxon>Bacillati</taxon>
        <taxon>Actinomycetota</taxon>
        <taxon>Actinomycetes</taxon>
        <taxon>Micromonosporales</taxon>
        <taxon>Micromonosporaceae</taxon>
    </lineage>
</organism>
<evidence type="ECO:0000313" key="6">
    <source>
        <dbReference type="Proteomes" id="UP001589867"/>
    </source>
</evidence>
<dbReference type="SMART" id="SM00344">
    <property type="entry name" value="HTH_ASNC"/>
    <property type="match status" value="1"/>
</dbReference>
<comment type="caution">
    <text evidence="5">The sequence shown here is derived from an EMBL/GenBank/DDBJ whole genome shotgun (WGS) entry which is preliminary data.</text>
</comment>
<dbReference type="EMBL" id="JBHLUH010000060">
    <property type="protein sequence ID" value="MFC0531598.1"/>
    <property type="molecule type" value="Genomic_DNA"/>
</dbReference>
<dbReference type="Pfam" id="PF01037">
    <property type="entry name" value="AsnC_trans_reg"/>
    <property type="match status" value="1"/>
</dbReference>
<dbReference type="Gene3D" id="1.10.10.10">
    <property type="entry name" value="Winged helix-like DNA-binding domain superfamily/Winged helix DNA-binding domain"/>
    <property type="match status" value="1"/>
</dbReference>
<dbReference type="InterPro" id="IPR036390">
    <property type="entry name" value="WH_DNA-bd_sf"/>
</dbReference>
<dbReference type="SUPFAM" id="SSF54909">
    <property type="entry name" value="Dimeric alpha+beta barrel"/>
    <property type="match status" value="1"/>
</dbReference>
<dbReference type="PANTHER" id="PTHR30154:SF34">
    <property type="entry name" value="TRANSCRIPTIONAL REGULATOR AZLB"/>
    <property type="match status" value="1"/>
</dbReference>
<evidence type="ECO:0000259" key="4">
    <source>
        <dbReference type="PROSITE" id="PS50956"/>
    </source>
</evidence>
<dbReference type="RefSeq" id="WP_377256282.1">
    <property type="nucleotide sequence ID" value="NZ_JBHLUH010000060.1"/>
</dbReference>
<dbReference type="InterPro" id="IPR011008">
    <property type="entry name" value="Dimeric_a/b-barrel"/>
</dbReference>
<dbReference type="InterPro" id="IPR019887">
    <property type="entry name" value="Tscrpt_reg_AsnC/Lrp_C"/>
</dbReference>
<reference evidence="5 6" key="1">
    <citation type="submission" date="2024-09" db="EMBL/GenBank/DDBJ databases">
        <authorList>
            <person name="Sun Q."/>
            <person name="Mori K."/>
        </authorList>
    </citation>
    <scope>NUCLEOTIDE SEQUENCE [LARGE SCALE GENOMIC DNA]</scope>
    <source>
        <strain evidence="5 6">TBRC 3947</strain>
    </source>
</reference>
<dbReference type="InterPro" id="IPR000485">
    <property type="entry name" value="AsnC-type_HTH_dom"/>
</dbReference>
<accession>A0ABV6MB23</accession>
<dbReference type="Proteomes" id="UP001589867">
    <property type="component" value="Unassembled WGS sequence"/>
</dbReference>
<keyword evidence="6" id="KW-1185">Reference proteome</keyword>
<protein>
    <submittedName>
        <fullName evidence="5">Lrp/AsnC family transcriptional regulator</fullName>
    </submittedName>
</protein>
<dbReference type="InterPro" id="IPR019888">
    <property type="entry name" value="Tscrpt_reg_AsnC-like"/>
</dbReference>
<sequence length="172" mass="19025">MAGLVGAVERPRAAVPLDDLDRRILRRLAADPRASQRQLARECQVSAPAVADRITRLERLGVIRGYTVTIDWASVGYPVLVYIPMIIAPGADLSTILTQLREIPELDELIVVTGAYDLMARFRLRDHAHLQELLLDALWAIEGIQRIETFLSLGEVPRGNIIEKLVGDPDAG</sequence>
<dbReference type="Gene3D" id="3.30.70.920">
    <property type="match status" value="1"/>
</dbReference>
<evidence type="ECO:0000256" key="3">
    <source>
        <dbReference type="ARBA" id="ARBA00023163"/>
    </source>
</evidence>
<proteinExistence type="predicted"/>
<evidence type="ECO:0000256" key="2">
    <source>
        <dbReference type="ARBA" id="ARBA00023125"/>
    </source>
</evidence>
<gene>
    <name evidence="5" type="ORF">ACFFIA_28520</name>
</gene>
<feature type="domain" description="HTH asnC-type" evidence="4">
    <location>
        <begin position="17"/>
        <end position="78"/>
    </location>
</feature>
<evidence type="ECO:0000256" key="1">
    <source>
        <dbReference type="ARBA" id="ARBA00023015"/>
    </source>
</evidence>
<dbReference type="Pfam" id="PF13412">
    <property type="entry name" value="HTH_24"/>
    <property type="match status" value="1"/>
</dbReference>
<dbReference type="PROSITE" id="PS50956">
    <property type="entry name" value="HTH_ASNC_2"/>
    <property type="match status" value="1"/>
</dbReference>
<keyword evidence="1" id="KW-0805">Transcription regulation</keyword>
<dbReference type="InterPro" id="IPR036388">
    <property type="entry name" value="WH-like_DNA-bd_sf"/>
</dbReference>
<name>A0ABV6MB23_9ACTN</name>
<dbReference type="PRINTS" id="PR00033">
    <property type="entry name" value="HTHASNC"/>
</dbReference>
<evidence type="ECO:0000313" key="5">
    <source>
        <dbReference type="EMBL" id="MFC0531598.1"/>
    </source>
</evidence>
<keyword evidence="3" id="KW-0804">Transcription</keyword>